<feature type="signal peptide" evidence="1">
    <location>
        <begin position="1"/>
        <end position="26"/>
    </location>
</feature>
<dbReference type="EMBL" id="JWTA01000015">
    <property type="protein sequence ID" value="KIC61931.1"/>
    <property type="molecule type" value="Genomic_DNA"/>
</dbReference>
<dbReference type="Proteomes" id="UP000031167">
    <property type="component" value="Unassembled WGS sequence"/>
</dbReference>
<evidence type="ECO:0008006" key="4">
    <source>
        <dbReference type="Google" id="ProtNLM"/>
    </source>
</evidence>
<accession>A0A0B4D5H0</accession>
<dbReference type="AlphaFoldDB" id="A0A0B4D5H0"/>
<organism evidence="2 3">
    <name type="scientific">Chryseobacterium taiwanense</name>
    <dbReference type="NCBI Taxonomy" id="363331"/>
    <lineage>
        <taxon>Bacteria</taxon>
        <taxon>Pseudomonadati</taxon>
        <taxon>Bacteroidota</taxon>
        <taxon>Flavobacteriia</taxon>
        <taxon>Flavobacteriales</taxon>
        <taxon>Weeksellaceae</taxon>
        <taxon>Chryseobacterium group</taxon>
        <taxon>Chryseobacterium</taxon>
    </lineage>
</organism>
<evidence type="ECO:0000313" key="3">
    <source>
        <dbReference type="Proteomes" id="UP000031167"/>
    </source>
</evidence>
<dbReference type="RefSeq" id="WP_039372039.1">
    <property type="nucleotide sequence ID" value="NZ_JWTA01000015.1"/>
</dbReference>
<dbReference type="STRING" id="363331.RM51_15160"/>
<name>A0A0B4D5H0_9FLAO</name>
<dbReference type="Pfam" id="PF16128">
    <property type="entry name" value="DUF4840"/>
    <property type="match status" value="1"/>
</dbReference>
<keyword evidence="3" id="KW-1185">Reference proteome</keyword>
<feature type="chain" id="PRO_5002100907" description="DUF4840 domain-containing protein" evidence="1">
    <location>
        <begin position="27"/>
        <end position="191"/>
    </location>
</feature>
<comment type="caution">
    <text evidence="2">The sequence shown here is derived from an EMBL/GenBank/DDBJ whole genome shotgun (WGS) entry which is preliminary data.</text>
</comment>
<sequence>MKKLTVLKSLMIAIIAFLGFSLTSCNDDKYEPVPLKLSDVNGNYRARLVTSQGGKSNEKIIDFTAKDSIITFKDFPVKEIVTSVVKDPVKAEAAIVSLGKIEYKLNYTSKLNTDQNVVELTFEPKALTLPIPVDGTIKNTVVKLATKQKGFFVGYDWSMRFGLEAEKIMVDGVELTPYETIKYEIPISIKN</sequence>
<gene>
    <name evidence="2" type="ORF">RM51_15160</name>
</gene>
<dbReference type="OrthoDB" id="1266755at2"/>
<proteinExistence type="predicted"/>
<evidence type="ECO:0000313" key="2">
    <source>
        <dbReference type="EMBL" id="KIC61931.1"/>
    </source>
</evidence>
<protein>
    <recommendedName>
        <fullName evidence="4">DUF4840 domain-containing protein</fullName>
    </recommendedName>
</protein>
<keyword evidence="1" id="KW-0732">Signal</keyword>
<dbReference type="PROSITE" id="PS51257">
    <property type="entry name" value="PROKAR_LIPOPROTEIN"/>
    <property type="match status" value="1"/>
</dbReference>
<reference evidence="2 3" key="1">
    <citation type="submission" date="2014-12" db="EMBL/GenBank/DDBJ databases">
        <title>Genome sequencing of Chryseobacterium taiwanense TPW19.</title>
        <authorList>
            <person name="Tan P.W."/>
            <person name="Chan K.-G."/>
        </authorList>
    </citation>
    <scope>NUCLEOTIDE SEQUENCE [LARGE SCALE GENOMIC DNA]</scope>
    <source>
        <strain evidence="2 3">TPW19</strain>
    </source>
</reference>
<evidence type="ECO:0000256" key="1">
    <source>
        <dbReference type="SAM" id="SignalP"/>
    </source>
</evidence>
<dbReference type="InterPro" id="IPR032293">
    <property type="entry name" value="DUF4840"/>
</dbReference>